<dbReference type="Proteomes" id="UP001203297">
    <property type="component" value="Unassembled WGS sequence"/>
</dbReference>
<protein>
    <submittedName>
        <fullName evidence="2">Uncharacterized protein</fullName>
    </submittedName>
</protein>
<evidence type="ECO:0000313" key="2">
    <source>
        <dbReference type="EMBL" id="KAI0303528.1"/>
    </source>
</evidence>
<evidence type="ECO:0000313" key="3">
    <source>
        <dbReference type="Proteomes" id="UP001203297"/>
    </source>
</evidence>
<feature type="region of interest" description="Disordered" evidence="1">
    <location>
        <begin position="33"/>
        <end position="55"/>
    </location>
</feature>
<gene>
    <name evidence="2" type="ORF">B0F90DRAFT_1809723</name>
</gene>
<sequence length="280" mass="30058">MPSLLSPVISFYDYALRPVPALAWLGAPAARSWSQNKGQGKSSGKSGRAAANELPEPRSRVRDYFATLVMVHGGEAIAAPWLGLRPSFFMSSTYPAFFGAHTLVDILPTVPSPSIFTEIPLTILHALFLVTGHASPAVATSSYTLLLTAFIIPNGGPFLANLFSLLRPTPIEVTTPPELLPSGWTATDLWAAPLVTGLYATLTHGQPFFTHIHTLFFAFFSPLGLAHLSEATKGDGSFGQDVAPLDVKTARAACAIVLSVLYVNRAIQSNCAYHECYNRT</sequence>
<accession>A0AAD4M8H6</accession>
<proteinExistence type="predicted"/>
<dbReference type="EMBL" id="WTXG01000009">
    <property type="protein sequence ID" value="KAI0303528.1"/>
    <property type="molecule type" value="Genomic_DNA"/>
</dbReference>
<feature type="compositionally biased region" description="Low complexity" evidence="1">
    <location>
        <begin position="34"/>
        <end position="47"/>
    </location>
</feature>
<evidence type="ECO:0000256" key="1">
    <source>
        <dbReference type="SAM" id="MobiDB-lite"/>
    </source>
</evidence>
<reference evidence="2" key="1">
    <citation type="journal article" date="2022" name="New Phytol.">
        <title>Evolutionary transition to the ectomycorrhizal habit in the genomes of a hyperdiverse lineage of mushroom-forming fungi.</title>
        <authorList>
            <person name="Looney B."/>
            <person name="Miyauchi S."/>
            <person name="Morin E."/>
            <person name="Drula E."/>
            <person name="Courty P.E."/>
            <person name="Kohler A."/>
            <person name="Kuo A."/>
            <person name="LaButti K."/>
            <person name="Pangilinan J."/>
            <person name="Lipzen A."/>
            <person name="Riley R."/>
            <person name="Andreopoulos W."/>
            <person name="He G."/>
            <person name="Johnson J."/>
            <person name="Nolan M."/>
            <person name="Tritt A."/>
            <person name="Barry K.W."/>
            <person name="Grigoriev I.V."/>
            <person name="Nagy L.G."/>
            <person name="Hibbett D."/>
            <person name="Henrissat B."/>
            <person name="Matheny P.B."/>
            <person name="Labbe J."/>
            <person name="Martin F.M."/>
        </authorList>
    </citation>
    <scope>NUCLEOTIDE SEQUENCE</scope>
    <source>
        <strain evidence="2">BPL690</strain>
    </source>
</reference>
<dbReference type="AlphaFoldDB" id="A0AAD4M8H6"/>
<keyword evidence="3" id="KW-1185">Reference proteome</keyword>
<name>A0AAD4M8H6_9AGAM</name>
<comment type="caution">
    <text evidence="2">The sequence shown here is derived from an EMBL/GenBank/DDBJ whole genome shotgun (WGS) entry which is preliminary data.</text>
</comment>
<organism evidence="2 3">
    <name type="scientific">Multifurca ochricompacta</name>
    <dbReference type="NCBI Taxonomy" id="376703"/>
    <lineage>
        <taxon>Eukaryota</taxon>
        <taxon>Fungi</taxon>
        <taxon>Dikarya</taxon>
        <taxon>Basidiomycota</taxon>
        <taxon>Agaricomycotina</taxon>
        <taxon>Agaricomycetes</taxon>
        <taxon>Russulales</taxon>
        <taxon>Russulaceae</taxon>
        <taxon>Multifurca</taxon>
    </lineage>
</organism>